<keyword evidence="7" id="KW-0847">Vitamin C</keyword>
<comment type="similarity">
    <text evidence="4">Belongs to the P4HA family.</text>
</comment>
<evidence type="ECO:0000256" key="3">
    <source>
        <dbReference type="ARBA" id="ARBA00004319"/>
    </source>
</evidence>
<name>A0A8J2JCW1_9HEXA</name>
<dbReference type="SMART" id="SM00702">
    <property type="entry name" value="P4Hc"/>
    <property type="match status" value="1"/>
</dbReference>
<evidence type="ECO:0000256" key="7">
    <source>
        <dbReference type="ARBA" id="ARBA00022896"/>
    </source>
</evidence>
<dbReference type="InterPro" id="IPR044862">
    <property type="entry name" value="Pro_4_hyd_alph_FE2OG_OXY"/>
</dbReference>
<keyword evidence="9" id="KW-0560">Oxidoreductase</keyword>
<dbReference type="EMBL" id="CAJVCH010049005">
    <property type="protein sequence ID" value="CAG7717835.1"/>
    <property type="molecule type" value="Genomic_DNA"/>
</dbReference>
<reference evidence="12" key="1">
    <citation type="submission" date="2021-06" db="EMBL/GenBank/DDBJ databases">
        <authorList>
            <person name="Hodson N. C."/>
            <person name="Mongue J. A."/>
            <person name="Jaron S. K."/>
        </authorList>
    </citation>
    <scope>NUCLEOTIDE SEQUENCE</scope>
</reference>
<dbReference type="InterPro" id="IPR013547">
    <property type="entry name" value="P4H_N"/>
</dbReference>
<dbReference type="GO" id="GO:0005506">
    <property type="term" value="F:iron ion binding"/>
    <property type="evidence" value="ECO:0007669"/>
    <property type="project" value="InterPro"/>
</dbReference>
<keyword evidence="10" id="KW-0408">Iron</keyword>
<keyword evidence="8" id="KW-0223">Dioxygenase</keyword>
<dbReference type="Pfam" id="PF13640">
    <property type="entry name" value="2OG-FeII_Oxy_3"/>
    <property type="match status" value="1"/>
</dbReference>
<feature type="non-terminal residue" evidence="12">
    <location>
        <position position="1"/>
    </location>
</feature>
<dbReference type="EC" id="1.14.11.2" evidence="5"/>
<evidence type="ECO:0000256" key="2">
    <source>
        <dbReference type="ARBA" id="ARBA00002035"/>
    </source>
</evidence>
<evidence type="ECO:0000256" key="4">
    <source>
        <dbReference type="ARBA" id="ARBA00006511"/>
    </source>
</evidence>
<dbReference type="PANTHER" id="PTHR10869:SF244">
    <property type="entry name" value="PROLYL 4-HYDROXYLASE SUBUNIT ALPHA-2"/>
    <property type="match status" value="1"/>
</dbReference>
<dbReference type="GO" id="GO:0005788">
    <property type="term" value="C:endoplasmic reticulum lumen"/>
    <property type="evidence" value="ECO:0007669"/>
    <property type="project" value="UniProtKB-SubCell"/>
</dbReference>
<dbReference type="Pfam" id="PF08336">
    <property type="entry name" value="P4Ha_N"/>
    <property type="match status" value="1"/>
</dbReference>
<evidence type="ECO:0000256" key="5">
    <source>
        <dbReference type="ARBA" id="ARBA00012269"/>
    </source>
</evidence>
<protein>
    <recommendedName>
        <fullName evidence="5">procollagen-proline 4-dioxygenase</fullName>
        <ecNumber evidence="5">1.14.11.2</ecNumber>
    </recommendedName>
</protein>
<comment type="caution">
    <text evidence="12">The sequence shown here is derived from an EMBL/GenBank/DDBJ whole genome shotgun (WGS) entry which is preliminary data.</text>
</comment>
<evidence type="ECO:0000259" key="11">
    <source>
        <dbReference type="PROSITE" id="PS51471"/>
    </source>
</evidence>
<keyword evidence="13" id="KW-1185">Reference proteome</keyword>
<dbReference type="Proteomes" id="UP000708208">
    <property type="component" value="Unassembled WGS sequence"/>
</dbReference>
<dbReference type="GO" id="GO:0031418">
    <property type="term" value="F:L-ascorbic acid binding"/>
    <property type="evidence" value="ECO:0007669"/>
    <property type="project" value="UniProtKB-KW"/>
</dbReference>
<dbReference type="InterPro" id="IPR045054">
    <property type="entry name" value="P4HA-like"/>
</dbReference>
<dbReference type="InterPro" id="IPR006620">
    <property type="entry name" value="Pro_4_hyd_alph"/>
</dbReference>
<evidence type="ECO:0000256" key="1">
    <source>
        <dbReference type="ARBA" id="ARBA00001961"/>
    </source>
</evidence>
<evidence type="ECO:0000313" key="12">
    <source>
        <dbReference type="EMBL" id="CAG7717835.1"/>
    </source>
</evidence>
<evidence type="ECO:0000256" key="8">
    <source>
        <dbReference type="ARBA" id="ARBA00022964"/>
    </source>
</evidence>
<sequence length="443" mass="50721">FLHRIVNHLQDLKEKLEGLSGVSEIIMEALSCNERLSQDDVHEIMSGLLRIQYVYDLNPKTIADGVISGINTGTKLHTVHCYQLGIWASRNNFHILSIEWLEVALMKSSQDRTMDGNLIQAALQLSIEKHDNFFNNRWEFDPHFYNRKLLPRQRFNNLSDTLQSQRMLLGREVSKYPKSQFGFSIRFWEMCSKGSLKIADGKKDENPMKCFYETKVNLYWTISPLKMELLSRDPQIYQIYDILTDGKIQILENLVKHSFQRSTVKDAKRSGINAKKIVSTRTSVGAKFDEREVPGLEILPEVIQLATGLSVTAKTAGEDLQVAAYAFGGHYDVHIDYFDPSPKNVRGGRVATFMFYLLEPEFGGYTVFTEANAVAKPVKGSAVVWHNVLSDGSPDLRTYHGACPVVLGEKWVANKWIRINDQFKVRKCSRDRNRGYVFPYEKH</sequence>
<dbReference type="AlphaFoldDB" id="A0A8J2JCW1"/>
<dbReference type="PROSITE" id="PS51471">
    <property type="entry name" value="FE2OG_OXY"/>
    <property type="match status" value="1"/>
</dbReference>
<dbReference type="InterPro" id="IPR005123">
    <property type="entry name" value="Oxoglu/Fe-dep_dioxygenase_dom"/>
</dbReference>
<proteinExistence type="inferred from homology"/>
<comment type="function">
    <text evidence="2">Catalyzes the post-translational formation of 4-hydroxyproline in -Xaa-Pro-Gly- sequences in collagens and other proteins.</text>
</comment>
<evidence type="ECO:0000313" key="13">
    <source>
        <dbReference type="Proteomes" id="UP000708208"/>
    </source>
</evidence>
<dbReference type="OrthoDB" id="420380at2759"/>
<keyword evidence="6" id="KW-0479">Metal-binding</keyword>
<gene>
    <name evidence="12" type="ORF">AFUS01_LOCUS7272</name>
</gene>
<dbReference type="PANTHER" id="PTHR10869">
    <property type="entry name" value="PROLYL 4-HYDROXYLASE ALPHA SUBUNIT"/>
    <property type="match status" value="1"/>
</dbReference>
<dbReference type="GO" id="GO:0004656">
    <property type="term" value="F:procollagen-proline 4-dioxygenase activity"/>
    <property type="evidence" value="ECO:0007669"/>
    <property type="project" value="UniProtKB-EC"/>
</dbReference>
<organism evidence="12 13">
    <name type="scientific">Allacma fusca</name>
    <dbReference type="NCBI Taxonomy" id="39272"/>
    <lineage>
        <taxon>Eukaryota</taxon>
        <taxon>Metazoa</taxon>
        <taxon>Ecdysozoa</taxon>
        <taxon>Arthropoda</taxon>
        <taxon>Hexapoda</taxon>
        <taxon>Collembola</taxon>
        <taxon>Symphypleona</taxon>
        <taxon>Sminthuridae</taxon>
        <taxon>Allacma</taxon>
    </lineage>
</organism>
<comment type="subcellular location">
    <subcellularLocation>
        <location evidence="3">Endoplasmic reticulum lumen</location>
    </subcellularLocation>
</comment>
<accession>A0A8J2JCW1</accession>
<evidence type="ECO:0000256" key="6">
    <source>
        <dbReference type="ARBA" id="ARBA00022723"/>
    </source>
</evidence>
<evidence type="ECO:0000256" key="9">
    <source>
        <dbReference type="ARBA" id="ARBA00023002"/>
    </source>
</evidence>
<comment type="cofactor">
    <cofactor evidence="1">
        <name>L-ascorbate</name>
        <dbReference type="ChEBI" id="CHEBI:38290"/>
    </cofactor>
</comment>
<feature type="domain" description="Fe2OG dioxygenase" evidence="11">
    <location>
        <begin position="316"/>
        <end position="419"/>
    </location>
</feature>
<evidence type="ECO:0000256" key="10">
    <source>
        <dbReference type="ARBA" id="ARBA00023004"/>
    </source>
</evidence>